<reference evidence="2 3" key="1">
    <citation type="submission" date="2018-11" db="EMBL/GenBank/DDBJ databases">
        <authorList>
            <consortium name="Pathogen Informatics"/>
        </authorList>
    </citation>
    <scope>NUCLEOTIDE SEQUENCE [LARGE SCALE GENOMIC DNA]</scope>
</reference>
<keyword evidence="3" id="KW-1185">Reference proteome</keyword>
<feature type="transmembrane region" description="Helical" evidence="1">
    <location>
        <begin position="33"/>
        <end position="58"/>
    </location>
</feature>
<sequence>MTETQITFRGQTRMPIKATKEEEDAKKSYKRGLLIAFIILTIIAVACLAAGIALVAVFQETIR</sequence>
<accession>A0A3P7LYC6</accession>
<keyword evidence="1" id="KW-1133">Transmembrane helix</keyword>
<organism evidence="2 3">
    <name type="scientific">Dibothriocephalus latus</name>
    <name type="common">Fish tapeworm</name>
    <name type="synonym">Diphyllobothrium latum</name>
    <dbReference type="NCBI Taxonomy" id="60516"/>
    <lineage>
        <taxon>Eukaryota</taxon>
        <taxon>Metazoa</taxon>
        <taxon>Spiralia</taxon>
        <taxon>Lophotrochozoa</taxon>
        <taxon>Platyhelminthes</taxon>
        <taxon>Cestoda</taxon>
        <taxon>Eucestoda</taxon>
        <taxon>Diphyllobothriidea</taxon>
        <taxon>Diphyllobothriidae</taxon>
        <taxon>Dibothriocephalus</taxon>
    </lineage>
</organism>
<dbReference type="AlphaFoldDB" id="A0A3P7LYC6"/>
<evidence type="ECO:0000313" key="2">
    <source>
        <dbReference type="EMBL" id="VDN22015.1"/>
    </source>
</evidence>
<keyword evidence="1" id="KW-0812">Transmembrane</keyword>
<dbReference type="OrthoDB" id="6261177at2759"/>
<gene>
    <name evidence="2" type="ORF">DILT_LOCUS13956</name>
</gene>
<proteinExistence type="predicted"/>
<keyword evidence="1" id="KW-0472">Membrane</keyword>
<protein>
    <submittedName>
        <fullName evidence="2">Uncharacterized protein</fullName>
    </submittedName>
</protein>
<dbReference type="EMBL" id="UYRU01072247">
    <property type="protein sequence ID" value="VDN22015.1"/>
    <property type="molecule type" value="Genomic_DNA"/>
</dbReference>
<dbReference type="Proteomes" id="UP000281553">
    <property type="component" value="Unassembled WGS sequence"/>
</dbReference>
<name>A0A3P7LYC6_DIBLA</name>
<evidence type="ECO:0000313" key="3">
    <source>
        <dbReference type="Proteomes" id="UP000281553"/>
    </source>
</evidence>
<evidence type="ECO:0000256" key="1">
    <source>
        <dbReference type="SAM" id="Phobius"/>
    </source>
</evidence>